<evidence type="ECO:0000313" key="3">
    <source>
        <dbReference type="Proteomes" id="UP000030765"/>
    </source>
</evidence>
<evidence type="ECO:0000313" key="1">
    <source>
        <dbReference type="EMBL" id="KFB34861.1"/>
    </source>
</evidence>
<reference evidence="1 3" key="1">
    <citation type="journal article" date="2014" name="BMC Genomics">
        <title>Genome sequence of Anopheles sinensis provides insight into genetics basis of mosquito competence for malaria parasites.</title>
        <authorList>
            <person name="Zhou D."/>
            <person name="Zhang D."/>
            <person name="Ding G."/>
            <person name="Shi L."/>
            <person name="Hou Q."/>
            <person name="Ye Y."/>
            <person name="Xu Y."/>
            <person name="Zhou H."/>
            <person name="Xiong C."/>
            <person name="Li S."/>
            <person name="Yu J."/>
            <person name="Hong S."/>
            <person name="Yu X."/>
            <person name="Zou P."/>
            <person name="Chen C."/>
            <person name="Chang X."/>
            <person name="Wang W."/>
            <person name="Lv Y."/>
            <person name="Sun Y."/>
            <person name="Ma L."/>
            <person name="Shen B."/>
            <person name="Zhu C."/>
        </authorList>
    </citation>
    <scope>NUCLEOTIDE SEQUENCE [LARGE SCALE GENOMIC DNA]</scope>
</reference>
<accession>A0A084VA67</accession>
<reference evidence="2" key="2">
    <citation type="submission" date="2020-05" db="UniProtKB">
        <authorList>
            <consortium name="EnsemblMetazoa"/>
        </authorList>
    </citation>
    <scope>IDENTIFICATION</scope>
</reference>
<protein>
    <submittedName>
        <fullName evidence="1 2">Conserved hypothetical phage protein</fullName>
    </submittedName>
</protein>
<gene>
    <name evidence="1" type="ORF">ZHAS_00000455</name>
</gene>
<dbReference type="VEuPathDB" id="VectorBase:ASIC000455"/>
<name>A0A084VA67_ANOSI</name>
<proteinExistence type="predicted"/>
<dbReference type="EMBL" id="KE524044">
    <property type="protein sequence ID" value="KFB34861.1"/>
    <property type="molecule type" value="Genomic_DNA"/>
</dbReference>
<keyword evidence="3" id="KW-1185">Reference proteome</keyword>
<dbReference type="EMBL" id="ATLV01002289">
    <property type="status" value="NOT_ANNOTATED_CDS"/>
    <property type="molecule type" value="Genomic_DNA"/>
</dbReference>
<sequence length="91" mass="10102">MLAFILETFEWTPASSSGVMLRSTLSGKVSEGVKKEVKGGGSLSVLSPAEVYCSCALRHLFDWSRLERLEPARERMPFPERGEVMGKRVVV</sequence>
<dbReference type="EnsemblMetazoa" id="ASIC000455-RA">
    <property type="protein sequence ID" value="ASIC000455-PA"/>
    <property type="gene ID" value="ASIC000455"/>
</dbReference>
<dbReference type="Proteomes" id="UP000030765">
    <property type="component" value="Unassembled WGS sequence"/>
</dbReference>
<evidence type="ECO:0000313" key="2">
    <source>
        <dbReference type="EnsemblMetazoa" id="ASIC000455-PA"/>
    </source>
</evidence>
<dbReference type="AlphaFoldDB" id="A0A084VA67"/>
<organism evidence="1">
    <name type="scientific">Anopheles sinensis</name>
    <name type="common">Mosquito</name>
    <dbReference type="NCBI Taxonomy" id="74873"/>
    <lineage>
        <taxon>Eukaryota</taxon>
        <taxon>Metazoa</taxon>
        <taxon>Ecdysozoa</taxon>
        <taxon>Arthropoda</taxon>
        <taxon>Hexapoda</taxon>
        <taxon>Insecta</taxon>
        <taxon>Pterygota</taxon>
        <taxon>Neoptera</taxon>
        <taxon>Endopterygota</taxon>
        <taxon>Diptera</taxon>
        <taxon>Nematocera</taxon>
        <taxon>Culicoidea</taxon>
        <taxon>Culicidae</taxon>
        <taxon>Anophelinae</taxon>
        <taxon>Anopheles</taxon>
    </lineage>
</organism>